<evidence type="ECO:0000256" key="1">
    <source>
        <dbReference type="PROSITE-ProRule" id="PRU10141"/>
    </source>
</evidence>
<dbReference type="PROSITE" id="PS50011">
    <property type="entry name" value="PROTEIN_KINASE_DOM"/>
    <property type="match status" value="1"/>
</dbReference>
<organism evidence="3 4">
    <name type="scientific">Trifolium subterraneum</name>
    <name type="common">Subterranean clover</name>
    <dbReference type="NCBI Taxonomy" id="3900"/>
    <lineage>
        <taxon>Eukaryota</taxon>
        <taxon>Viridiplantae</taxon>
        <taxon>Streptophyta</taxon>
        <taxon>Embryophyta</taxon>
        <taxon>Tracheophyta</taxon>
        <taxon>Spermatophyta</taxon>
        <taxon>Magnoliopsida</taxon>
        <taxon>eudicotyledons</taxon>
        <taxon>Gunneridae</taxon>
        <taxon>Pentapetalae</taxon>
        <taxon>rosids</taxon>
        <taxon>fabids</taxon>
        <taxon>Fabales</taxon>
        <taxon>Fabaceae</taxon>
        <taxon>Papilionoideae</taxon>
        <taxon>50 kb inversion clade</taxon>
        <taxon>NPAAA clade</taxon>
        <taxon>Hologalegina</taxon>
        <taxon>IRL clade</taxon>
        <taxon>Trifolieae</taxon>
        <taxon>Trifolium</taxon>
    </lineage>
</organism>
<dbReference type="PROSITE" id="PS00107">
    <property type="entry name" value="PROTEIN_KINASE_ATP"/>
    <property type="match status" value="1"/>
</dbReference>
<gene>
    <name evidence="3" type="ORF">TSUD_204970</name>
</gene>
<dbReference type="InterPro" id="IPR011009">
    <property type="entry name" value="Kinase-like_dom_sf"/>
</dbReference>
<dbReference type="OrthoDB" id="4062651at2759"/>
<dbReference type="PANTHER" id="PTHR47987:SF20">
    <property type="entry name" value="OS04G0654600 PROTEIN"/>
    <property type="match status" value="1"/>
</dbReference>
<keyword evidence="4" id="KW-1185">Reference proteome</keyword>
<sequence>VLCFIFIVMRYIRSNSFKRLFSFKKRGLGEQELNSKSEEKDNSLKILPYEEESCDRPTWKCFSYEELFEATNGFISENIVGKGGYAEVYKGMLKNGEEIAVKRLTRTSKDERKEKEFLTEIGTIGHISDFGLAKWLPSQWTHHSIAPIEGTFGHLAPEYYLHGVVDEKTDVFAFGVFLLEVISGRKPVDGSHQSLHSWAKPILNKGEIEELVDARLEGAYDVTQLMRFAFAASLCIRASSTWRPTMTEKKQVIHGAHLDIE</sequence>
<dbReference type="PANTHER" id="PTHR47987">
    <property type="entry name" value="OS08G0249100 PROTEIN"/>
    <property type="match status" value="1"/>
</dbReference>
<reference evidence="4" key="1">
    <citation type="journal article" date="2017" name="Front. Plant Sci.">
        <title>Climate Clever Clovers: New Paradigm to Reduce the Environmental Footprint of Ruminants by Breeding Low Methanogenic Forages Utilizing Haplotype Variation.</title>
        <authorList>
            <person name="Kaur P."/>
            <person name="Appels R."/>
            <person name="Bayer P.E."/>
            <person name="Keeble-Gagnere G."/>
            <person name="Wang J."/>
            <person name="Hirakawa H."/>
            <person name="Shirasawa K."/>
            <person name="Vercoe P."/>
            <person name="Stefanova K."/>
            <person name="Durmic Z."/>
            <person name="Nichols P."/>
            <person name="Revell C."/>
            <person name="Isobe S.N."/>
            <person name="Edwards D."/>
            <person name="Erskine W."/>
        </authorList>
    </citation>
    <scope>NUCLEOTIDE SEQUENCE [LARGE SCALE GENOMIC DNA]</scope>
    <source>
        <strain evidence="4">cv. Daliak</strain>
    </source>
</reference>
<dbReference type="GO" id="GO:0005524">
    <property type="term" value="F:ATP binding"/>
    <property type="evidence" value="ECO:0007669"/>
    <property type="project" value="UniProtKB-UniRule"/>
</dbReference>
<feature type="non-terminal residue" evidence="3">
    <location>
        <position position="1"/>
    </location>
</feature>
<feature type="binding site" evidence="1">
    <location>
        <position position="102"/>
    </location>
    <ligand>
        <name>ATP</name>
        <dbReference type="ChEBI" id="CHEBI:30616"/>
    </ligand>
</feature>
<evidence type="ECO:0000259" key="2">
    <source>
        <dbReference type="PROSITE" id="PS50011"/>
    </source>
</evidence>
<dbReference type="EMBL" id="DF973581">
    <property type="protein sequence ID" value="GAU35221.1"/>
    <property type="molecule type" value="Genomic_DNA"/>
</dbReference>
<evidence type="ECO:0000313" key="3">
    <source>
        <dbReference type="EMBL" id="GAU35221.1"/>
    </source>
</evidence>
<dbReference type="Proteomes" id="UP000242715">
    <property type="component" value="Unassembled WGS sequence"/>
</dbReference>
<dbReference type="InterPro" id="IPR017441">
    <property type="entry name" value="Protein_kinase_ATP_BS"/>
</dbReference>
<dbReference type="SUPFAM" id="SSF56112">
    <property type="entry name" value="Protein kinase-like (PK-like)"/>
    <property type="match status" value="1"/>
</dbReference>
<dbReference type="GO" id="GO:0004672">
    <property type="term" value="F:protein kinase activity"/>
    <property type="evidence" value="ECO:0007669"/>
    <property type="project" value="InterPro"/>
</dbReference>
<dbReference type="InterPro" id="IPR046958">
    <property type="entry name" value="RBK1/2/STUNTED"/>
</dbReference>
<dbReference type="InterPro" id="IPR000719">
    <property type="entry name" value="Prot_kinase_dom"/>
</dbReference>
<proteinExistence type="predicted"/>
<keyword evidence="1" id="KW-0067">ATP-binding</keyword>
<keyword evidence="1" id="KW-0547">Nucleotide-binding</keyword>
<evidence type="ECO:0000313" key="4">
    <source>
        <dbReference type="Proteomes" id="UP000242715"/>
    </source>
</evidence>
<accession>A0A2Z6MV40</accession>
<dbReference type="AlphaFoldDB" id="A0A2Z6MV40"/>
<protein>
    <recommendedName>
        <fullName evidence="2">Protein kinase domain-containing protein</fullName>
    </recommendedName>
</protein>
<dbReference type="Pfam" id="PF07714">
    <property type="entry name" value="PK_Tyr_Ser-Thr"/>
    <property type="match status" value="1"/>
</dbReference>
<dbReference type="Gene3D" id="1.10.510.10">
    <property type="entry name" value="Transferase(Phosphotransferase) domain 1"/>
    <property type="match status" value="2"/>
</dbReference>
<dbReference type="InterPro" id="IPR001245">
    <property type="entry name" value="Ser-Thr/Tyr_kinase_cat_dom"/>
</dbReference>
<feature type="domain" description="Protein kinase" evidence="2">
    <location>
        <begin position="1"/>
        <end position="261"/>
    </location>
</feature>
<name>A0A2Z6MV40_TRISU</name>